<accession>A0ABU2FGC5</accession>
<evidence type="ECO:0000313" key="3">
    <source>
        <dbReference type="Proteomes" id="UP001259659"/>
    </source>
</evidence>
<dbReference type="EMBL" id="JAMQON010000004">
    <property type="protein sequence ID" value="MDS0260765.1"/>
    <property type="molecule type" value="Genomic_DNA"/>
</dbReference>
<sequence length="113" mass="12473">MSDLEIWVWGFAAVGWMLDWATTVWPDEELPERNPYVVNHFGEHPGPLPFGLAKVAGLGVLGLSYLVAEYLLGMYSYLPSVYAGVKTALIIPGVVAILGLYAFVHNTRLHLQT</sequence>
<name>A0ABU2FGC5_9EURY</name>
<reference evidence="2 3" key="1">
    <citation type="submission" date="2022-06" db="EMBL/GenBank/DDBJ databases">
        <title>Haloarcula sp. a new haloarchaeum isolate from saline soil.</title>
        <authorList>
            <person name="Strakova D."/>
            <person name="Galisteo C."/>
            <person name="Sanchez-Porro C."/>
            <person name="Ventosa A."/>
        </authorList>
    </citation>
    <scope>NUCLEOTIDE SEQUENCE [LARGE SCALE GENOMIC DNA]</scope>
    <source>
        <strain evidence="2 3">S1CR25-12</strain>
    </source>
</reference>
<proteinExistence type="predicted"/>
<keyword evidence="1" id="KW-0472">Membrane</keyword>
<keyword evidence="3" id="KW-1185">Reference proteome</keyword>
<evidence type="ECO:0008006" key="4">
    <source>
        <dbReference type="Google" id="ProtNLM"/>
    </source>
</evidence>
<organism evidence="2 3">
    <name type="scientific">Haloarcula saliterrae</name>
    <dbReference type="NCBI Taxonomy" id="2950534"/>
    <lineage>
        <taxon>Archaea</taxon>
        <taxon>Methanobacteriati</taxon>
        <taxon>Methanobacteriota</taxon>
        <taxon>Stenosarchaea group</taxon>
        <taxon>Halobacteria</taxon>
        <taxon>Halobacteriales</taxon>
        <taxon>Haloarculaceae</taxon>
        <taxon>Haloarcula</taxon>
    </lineage>
</organism>
<feature type="transmembrane region" description="Helical" evidence="1">
    <location>
        <begin position="46"/>
        <end position="68"/>
    </location>
</feature>
<comment type="caution">
    <text evidence="2">The sequence shown here is derived from an EMBL/GenBank/DDBJ whole genome shotgun (WGS) entry which is preliminary data.</text>
</comment>
<feature type="transmembrane region" description="Helical" evidence="1">
    <location>
        <begin position="80"/>
        <end position="104"/>
    </location>
</feature>
<feature type="transmembrane region" description="Helical" evidence="1">
    <location>
        <begin position="6"/>
        <end position="25"/>
    </location>
</feature>
<dbReference type="Proteomes" id="UP001259659">
    <property type="component" value="Unassembled WGS sequence"/>
</dbReference>
<keyword evidence="1" id="KW-1133">Transmembrane helix</keyword>
<dbReference type="RefSeq" id="WP_310920518.1">
    <property type="nucleotide sequence ID" value="NZ_JAMQON010000004.1"/>
</dbReference>
<keyword evidence="1" id="KW-0812">Transmembrane</keyword>
<protein>
    <recommendedName>
        <fullName evidence="4">DUF5658 domain-containing protein</fullName>
    </recommendedName>
</protein>
<evidence type="ECO:0000313" key="2">
    <source>
        <dbReference type="EMBL" id="MDS0260765.1"/>
    </source>
</evidence>
<gene>
    <name evidence="2" type="ORF">NDI56_15260</name>
</gene>
<evidence type="ECO:0000256" key="1">
    <source>
        <dbReference type="SAM" id="Phobius"/>
    </source>
</evidence>